<dbReference type="Proteomes" id="UP000095283">
    <property type="component" value="Unplaced"/>
</dbReference>
<dbReference type="PANTHER" id="PTHR21433">
    <property type="entry name" value="TRANSMEMBRANE PROTEIN INDUCED BY TUMOR NECROSIS FACTOR ALPHA"/>
    <property type="match status" value="1"/>
</dbReference>
<evidence type="ECO:0000256" key="2">
    <source>
        <dbReference type="ARBA" id="ARBA00009700"/>
    </source>
</evidence>
<dbReference type="WBParaSite" id="Hba_14776">
    <property type="protein sequence ID" value="Hba_14776"/>
    <property type="gene ID" value="Hba_14776"/>
</dbReference>
<evidence type="ECO:0000256" key="6">
    <source>
        <dbReference type="SAM" id="Phobius"/>
    </source>
</evidence>
<feature type="transmembrane region" description="Helical" evidence="6">
    <location>
        <begin position="12"/>
        <end position="32"/>
    </location>
</feature>
<comment type="similarity">
    <text evidence="2">Belongs to the TMEM120 family.</text>
</comment>
<dbReference type="Pfam" id="PF07851">
    <property type="entry name" value="TMEM120A-B"/>
    <property type="match status" value="1"/>
</dbReference>
<proteinExistence type="inferred from homology"/>
<dbReference type="GO" id="GO:0016020">
    <property type="term" value="C:membrane"/>
    <property type="evidence" value="ECO:0007669"/>
    <property type="project" value="UniProtKB-SubCell"/>
</dbReference>
<reference evidence="8" key="1">
    <citation type="submission" date="2016-11" db="UniProtKB">
        <authorList>
            <consortium name="WormBaseParasite"/>
        </authorList>
    </citation>
    <scope>IDENTIFICATION</scope>
</reference>
<keyword evidence="5 6" id="KW-0472">Membrane</keyword>
<dbReference type="InterPro" id="IPR012926">
    <property type="entry name" value="TMEM120A/B"/>
</dbReference>
<keyword evidence="7" id="KW-1185">Reference proteome</keyword>
<organism evidence="7 8">
    <name type="scientific">Heterorhabditis bacteriophora</name>
    <name type="common">Entomopathogenic nematode worm</name>
    <dbReference type="NCBI Taxonomy" id="37862"/>
    <lineage>
        <taxon>Eukaryota</taxon>
        <taxon>Metazoa</taxon>
        <taxon>Ecdysozoa</taxon>
        <taxon>Nematoda</taxon>
        <taxon>Chromadorea</taxon>
        <taxon>Rhabditida</taxon>
        <taxon>Rhabditina</taxon>
        <taxon>Rhabditomorpha</taxon>
        <taxon>Strongyloidea</taxon>
        <taxon>Heterorhabditidae</taxon>
        <taxon>Heterorhabditis</taxon>
    </lineage>
</organism>
<sequence length="51" mass="6076">MDITVEGFTSWMFKGLTFLLPFLVAGYFFQLYNAYTLWHLSFECTGQWQIL</sequence>
<evidence type="ECO:0000256" key="4">
    <source>
        <dbReference type="ARBA" id="ARBA00022989"/>
    </source>
</evidence>
<evidence type="ECO:0000256" key="1">
    <source>
        <dbReference type="ARBA" id="ARBA00004141"/>
    </source>
</evidence>
<evidence type="ECO:0000256" key="5">
    <source>
        <dbReference type="ARBA" id="ARBA00023136"/>
    </source>
</evidence>
<accession>A0A1I7XAQ9</accession>
<dbReference type="AlphaFoldDB" id="A0A1I7XAQ9"/>
<comment type="subcellular location">
    <subcellularLocation>
        <location evidence="1">Membrane</location>
        <topology evidence="1">Multi-pass membrane protein</topology>
    </subcellularLocation>
</comment>
<evidence type="ECO:0000313" key="7">
    <source>
        <dbReference type="Proteomes" id="UP000095283"/>
    </source>
</evidence>
<name>A0A1I7XAQ9_HETBA</name>
<keyword evidence="3 6" id="KW-0812">Transmembrane</keyword>
<evidence type="ECO:0000313" key="8">
    <source>
        <dbReference type="WBParaSite" id="Hba_14776"/>
    </source>
</evidence>
<evidence type="ECO:0000256" key="3">
    <source>
        <dbReference type="ARBA" id="ARBA00022692"/>
    </source>
</evidence>
<protein>
    <submittedName>
        <fullName evidence="8">L-lactate permease</fullName>
    </submittedName>
</protein>
<keyword evidence="4 6" id="KW-1133">Transmembrane helix</keyword>
<dbReference type="PANTHER" id="PTHR21433:SF0">
    <property type="entry name" value="TRANSMEMBRANE PROTEIN 120 HOMOLOG"/>
    <property type="match status" value="1"/>
</dbReference>